<keyword evidence="3" id="KW-0479">Metal-binding</keyword>
<dbReference type="SFLD" id="SFLDS00005">
    <property type="entry name" value="Isoprenoid_Synthase_Type_I"/>
    <property type="match status" value="1"/>
</dbReference>
<dbReference type="Proteomes" id="UP001497457">
    <property type="component" value="Chromosome 30rd"/>
</dbReference>
<sequence>MGWNVVATATLQHISSHWHRAAAASSTSIQELPCPSFRCRSPWHAMVRSQRNRSSITCATMVAGSHHQQQHPFDEGKGRRCSSDNPAGYTPSVWDDFFLHYDNPTATLQQRSMEERANILKKEVAKMISSSSTCNLLEMLHLVYVLERLCLDYLFEEEINGALQKISKVDVEDCDLHTVSLWFYLLRSHRYKASPDVFAKFKDEEGRFSWQNPRDLLSLYNAAHLRMHGETILDEALSFTKTSLESMLPYLEQEGSLGHEITRALAIPVPRRVRIYDCKYYISMYQRDTTLDRRVLTLAKLNSNLMQLHHQQELKVLTRWWKELRLEANLSFTRDRIVENYFGMTAAYFEPSYSRGRIILTMVFSTILILDDIYDVYGTSQECEQFTKCIECWDRKAAQDLPDNMKLVLEKVLDTFETMEDGLELLEKYRMSYLRDVTIDMIRAYIVELKWRDRRYIPGTVEEHLQISGRTAGIYLLCCASFVGMGDIATEEVFEWVSHMPKMIQSVCKLTRLSDDLAESYYEQEQTTGLELASAVDSCMKEHSITRESAHEKVKELKEDLWKDVNEEWLKPGNNAQPKELLERIINLTRAVEFLYNQRDVLIYNRDIKETIYSLFVEPFSNI</sequence>
<dbReference type="FunFam" id="1.10.600.10:FF:000007">
    <property type="entry name" value="Isoprene synthase, chloroplastic"/>
    <property type="match status" value="1"/>
</dbReference>
<evidence type="ECO:0000313" key="6">
    <source>
        <dbReference type="EMBL" id="CAL5028276.1"/>
    </source>
</evidence>
<feature type="domain" description="Terpene synthase N-terminal" evidence="4">
    <location>
        <begin position="93"/>
        <end position="265"/>
    </location>
</feature>
<dbReference type="EMBL" id="OZ075140">
    <property type="protein sequence ID" value="CAL5028276.1"/>
    <property type="molecule type" value="Genomic_DNA"/>
</dbReference>
<dbReference type="Gene3D" id="1.10.600.10">
    <property type="entry name" value="Farnesyl Diphosphate Synthase"/>
    <property type="match status" value="1"/>
</dbReference>
<evidence type="ECO:0000256" key="3">
    <source>
        <dbReference type="ARBA" id="ARBA00022723"/>
    </source>
</evidence>
<dbReference type="SUPFAM" id="SSF48576">
    <property type="entry name" value="Terpenoid synthases"/>
    <property type="match status" value="1"/>
</dbReference>
<proteinExistence type="predicted"/>
<dbReference type="InterPro" id="IPR050148">
    <property type="entry name" value="Terpene_synthase-like"/>
</dbReference>
<dbReference type="GO" id="GO:0010333">
    <property type="term" value="F:terpene synthase activity"/>
    <property type="evidence" value="ECO:0007669"/>
    <property type="project" value="UniProtKB-ARBA"/>
</dbReference>
<dbReference type="InterPro" id="IPR036965">
    <property type="entry name" value="Terpene_synth_N_sf"/>
</dbReference>
<dbReference type="InterPro" id="IPR008949">
    <property type="entry name" value="Isoprenoid_synthase_dom_sf"/>
</dbReference>
<name>A0ABC9CZB2_9POAL</name>
<dbReference type="Pfam" id="PF01397">
    <property type="entry name" value="Terpene_synth"/>
    <property type="match status" value="1"/>
</dbReference>
<dbReference type="Pfam" id="PF03936">
    <property type="entry name" value="Terpene_synth_C"/>
    <property type="match status" value="1"/>
</dbReference>
<comment type="cofactor">
    <cofactor evidence="2">
        <name>Mg(2+)</name>
        <dbReference type="ChEBI" id="CHEBI:18420"/>
    </cofactor>
</comment>
<dbReference type="InterPro" id="IPR001906">
    <property type="entry name" value="Terpene_synth_N"/>
</dbReference>
<dbReference type="PANTHER" id="PTHR31225:SF228">
    <property type="entry name" value="ALPHA-TERPINEOL SYNTHASE, CHLOROPLASTIC"/>
    <property type="match status" value="1"/>
</dbReference>
<dbReference type="InterPro" id="IPR005630">
    <property type="entry name" value="Terpene_synthase_metal-bd"/>
</dbReference>
<organism evidence="6 7">
    <name type="scientific">Urochloa decumbens</name>
    <dbReference type="NCBI Taxonomy" id="240449"/>
    <lineage>
        <taxon>Eukaryota</taxon>
        <taxon>Viridiplantae</taxon>
        <taxon>Streptophyta</taxon>
        <taxon>Embryophyta</taxon>
        <taxon>Tracheophyta</taxon>
        <taxon>Spermatophyta</taxon>
        <taxon>Magnoliopsida</taxon>
        <taxon>Liliopsida</taxon>
        <taxon>Poales</taxon>
        <taxon>Poaceae</taxon>
        <taxon>PACMAD clade</taxon>
        <taxon>Panicoideae</taxon>
        <taxon>Panicodae</taxon>
        <taxon>Paniceae</taxon>
        <taxon>Melinidinae</taxon>
        <taxon>Urochloa</taxon>
    </lineage>
</organism>
<protein>
    <submittedName>
        <fullName evidence="6">Uncharacterized protein</fullName>
    </submittedName>
</protein>
<evidence type="ECO:0000259" key="5">
    <source>
        <dbReference type="Pfam" id="PF03936"/>
    </source>
</evidence>
<dbReference type="InterPro" id="IPR034741">
    <property type="entry name" value="Terpene_cyclase-like_1_C"/>
</dbReference>
<comment type="cofactor">
    <cofactor evidence="1">
        <name>Mn(2+)</name>
        <dbReference type="ChEBI" id="CHEBI:29035"/>
    </cofactor>
</comment>
<evidence type="ECO:0000256" key="1">
    <source>
        <dbReference type="ARBA" id="ARBA00001936"/>
    </source>
</evidence>
<reference evidence="6" key="1">
    <citation type="submission" date="2024-10" db="EMBL/GenBank/DDBJ databases">
        <authorList>
            <person name="Ryan C."/>
        </authorList>
    </citation>
    <scope>NUCLEOTIDE SEQUENCE [LARGE SCALE GENOMIC DNA]</scope>
</reference>
<accession>A0ABC9CZB2</accession>
<dbReference type="GO" id="GO:0046872">
    <property type="term" value="F:metal ion binding"/>
    <property type="evidence" value="ECO:0007669"/>
    <property type="project" value="UniProtKB-KW"/>
</dbReference>
<keyword evidence="7" id="KW-1185">Reference proteome</keyword>
<evidence type="ECO:0000259" key="4">
    <source>
        <dbReference type="Pfam" id="PF01397"/>
    </source>
</evidence>
<dbReference type="CDD" id="cd00684">
    <property type="entry name" value="Terpene_cyclase_plant_C1"/>
    <property type="match status" value="1"/>
</dbReference>
<feature type="domain" description="Terpene synthase metal-binding" evidence="5">
    <location>
        <begin position="322"/>
        <end position="564"/>
    </location>
</feature>
<dbReference type="InterPro" id="IPR008930">
    <property type="entry name" value="Terpenoid_cyclase/PrenylTrfase"/>
</dbReference>
<dbReference type="AlphaFoldDB" id="A0ABC9CZB2"/>
<gene>
    <name evidence="6" type="ORF">URODEC1_LOCUS79813</name>
</gene>
<dbReference type="PANTHER" id="PTHR31225">
    <property type="entry name" value="OS04G0344100 PROTEIN-RELATED"/>
    <property type="match status" value="1"/>
</dbReference>
<dbReference type="SUPFAM" id="SSF48239">
    <property type="entry name" value="Terpenoid cyclases/Protein prenyltransferases"/>
    <property type="match status" value="1"/>
</dbReference>
<evidence type="ECO:0000313" key="7">
    <source>
        <dbReference type="Proteomes" id="UP001497457"/>
    </source>
</evidence>
<evidence type="ECO:0000256" key="2">
    <source>
        <dbReference type="ARBA" id="ARBA00001946"/>
    </source>
</evidence>
<dbReference type="Gene3D" id="1.50.10.130">
    <property type="entry name" value="Terpene synthase, N-terminal domain"/>
    <property type="match status" value="1"/>
</dbReference>
<dbReference type="SFLD" id="SFLDG01019">
    <property type="entry name" value="Terpene_Cyclase_Like_1_C_Termi"/>
    <property type="match status" value="1"/>
</dbReference>
<dbReference type="InterPro" id="IPR044814">
    <property type="entry name" value="Terpene_cyclase_plant_C1"/>
</dbReference>